<feature type="transmembrane region" description="Helical" evidence="2">
    <location>
        <begin position="405"/>
        <end position="432"/>
    </location>
</feature>
<feature type="region of interest" description="Disordered" evidence="1">
    <location>
        <begin position="465"/>
        <end position="484"/>
    </location>
</feature>
<sequence>MNVYRVFDLRRLALDFECYPVLVPRSPDYHPTPPVSIIRGSLRINSKVPLTKFDDNISPADTDEKQSGDHEDDGKTSEAQAVKSNESNGYNEEFGVLDGFLSLCYDEEAKDWLGGAGGHPSLHQIYHSKPDINNNQMVVAQVYEQTFLSVEGGPVQVVFFAPQRNTLPNTTKAGTMIATPVENSNYNLFEYNRTFIPKKGNALYLVNATRPGLWLSYNRDYTCSSIWCKCLGNFRIWELDYDVYGIVHRLAVDFELGCGRHGWGSDTEEPKDDDVWPLDQNGGRVEGWVRLRSDRPVPFSLSELCVTESPTRMPTAAPTLGPTPRPHATPRPTLSGDESPSSPTFPSATHVSSPKGTGVEPSFPEKYWAHWQVRLSVSAVVSFVVGMLISLCSPFRHDGDINKDWLLLTFVVVCGIAFGVFGSLILVLGYFMGRWCCSPNNNNNGYINNTRSANATNTYLPVESATSSHSLHEEESRVELPSLT</sequence>
<feature type="compositionally biased region" description="Basic and acidic residues" evidence="1">
    <location>
        <begin position="62"/>
        <end position="76"/>
    </location>
</feature>
<evidence type="ECO:0000313" key="3">
    <source>
        <dbReference type="EMBL" id="CAD8316361.1"/>
    </source>
</evidence>
<name>A0A7R9W760_9STRA</name>
<feature type="transmembrane region" description="Helical" evidence="2">
    <location>
        <begin position="371"/>
        <end position="393"/>
    </location>
</feature>
<feature type="compositionally biased region" description="Polar residues" evidence="1">
    <location>
        <begin position="77"/>
        <end position="87"/>
    </location>
</feature>
<gene>
    <name evidence="3" type="ORF">TDUB1175_LOCUS15154</name>
</gene>
<organism evidence="3">
    <name type="scientific">Pseudictyota dubia</name>
    <dbReference type="NCBI Taxonomy" id="2749911"/>
    <lineage>
        <taxon>Eukaryota</taxon>
        <taxon>Sar</taxon>
        <taxon>Stramenopiles</taxon>
        <taxon>Ochrophyta</taxon>
        <taxon>Bacillariophyta</taxon>
        <taxon>Mediophyceae</taxon>
        <taxon>Biddulphiophycidae</taxon>
        <taxon>Eupodiscales</taxon>
        <taxon>Odontellaceae</taxon>
        <taxon>Pseudictyota</taxon>
    </lineage>
</organism>
<keyword evidence="2" id="KW-1133">Transmembrane helix</keyword>
<feature type="region of interest" description="Disordered" evidence="1">
    <location>
        <begin position="53"/>
        <end position="87"/>
    </location>
</feature>
<feature type="compositionally biased region" description="Polar residues" evidence="1">
    <location>
        <begin position="336"/>
        <end position="355"/>
    </location>
</feature>
<keyword evidence="2" id="KW-0472">Membrane</keyword>
<feature type="region of interest" description="Disordered" evidence="1">
    <location>
        <begin position="311"/>
        <end position="357"/>
    </location>
</feature>
<evidence type="ECO:0000256" key="1">
    <source>
        <dbReference type="SAM" id="MobiDB-lite"/>
    </source>
</evidence>
<protein>
    <submittedName>
        <fullName evidence="3">Uncharacterized protein</fullName>
    </submittedName>
</protein>
<dbReference type="AlphaFoldDB" id="A0A7R9W760"/>
<accession>A0A7R9W760</accession>
<dbReference type="EMBL" id="HBED01030217">
    <property type="protein sequence ID" value="CAD8316361.1"/>
    <property type="molecule type" value="Transcribed_RNA"/>
</dbReference>
<proteinExistence type="predicted"/>
<keyword evidence="2" id="KW-0812">Transmembrane</keyword>
<reference evidence="3" key="1">
    <citation type="submission" date="2021-01" db="EMBL/GenBank/DDBJ databases">
        <authorList>
            <person name="Corre E."/>
            <person name="Pelletier E."/>
            <person name="Niang G."/>
            <person name="Scheremetjew M."/>
            <person name="Finn R."/>
            <person name="Kale V."/>
            <person name="Holt S."/>
            <person name="Cochrane G."/>
            <person name="Meng A."/>
            <person name="Brown T."/>
            <person name="Cohen L."/>
        </authorList>
    </citation>
    <scope>NUCLEOTIDE SEQUENCE</scope>
    <source>
        <strain evidence="3">CCMP147</strain>
    </source>
</reference>
<evidence type="ECO:0000256" key="2">
    <source>
        <dbReference type="SAM" id="Phobius"/>
    </source>
</evidence>